<dbReference type="InterPro" id="IPR001680">
    <property type="entry name" value="WD40_rpt"/>
</dbReference>
<feature type="repeat" description="WD" evidence="1">
    <location>
        <begin position="772"/>
        <end position="803"/>
    </location>
</feature>
<dbReference type="Bgee" id="ENSSSAG00000071904">
    <property type="expression patterns" value="Expressed in semen and 5 other cell types or tissues"/>
</dbReference>
<evidence type="ECO:0000313" key="4">
    <source>
        <dbReference type="RefSeq" id="XP_014035530.2"/>
    </source>
</evidence>
<dbReference type="SUPFAM" id="SSF50978">
    <property type="entry name" value="WD40 repeat-like"/>
    <property type="match status" value="1"/>
</dbReference>
<dbReference type="Proteomes" id="UP001652741">
    <property type="component" value="Chromosome ssa28"/>
</dbReference>
<name>A0A1S3Q6D0_SALSA</name>
<dbReference type="InterPro" id="IPR015943">
    <property type="entry name" value="WD40/YVTN_repeat-like_dom_sf"/>
</dbReference>
<dbReference type="GeneID" id="106589747"/>
<dbReference type="Gene3D" id="2.130.10.10">
    <property type="entry name" value="YVTN repeat-like/Quinoprotein amine dehydrogenase"/>
    <property type="match status" value="3"/>
</dbReference>
<organism evidence="3 4">
    <name type="scientific">Salmo salar</name>
    <name type="common">Atlantic salmon</name>
    <dbReference type="NCBI Taxonomy" id="8030"/>
    <lineage>
        <taxon>Eukaryota</taxon>
        <taxon>Metazoa</taxon>
        <taxon>Chordata</taxon>
        <taxon>Craniata</taxon>
        <taxon>Vertebrata</taxon>
        <taxon>Euteleostomi</taxon>
        <taxon>Actinopterygii</taxon>
        <taxon>Neopterygii</taxon>
        <taxon>Teleostei</taxon>
        <taxon>Protacanthopterygii</taxon>
        <taxon>Salmoniformes</taxon>
        <taxon>Salmonidae</taxon>
        <taxon>Salmoninae</taxon>
        <taxon>Salmo</taxon>
    </lineage>
</organism>
<dbReference type="InterPro" id="IPR042411">
    <property type="entry name" value="WDR27"/>
</dbReference>
<sequence length="815" mass="89422">MDGCGEGRGTNRLMVEKLSLSCDRLLSHLQLACCPSHCASPLQGKDLLIHCLLDPELKALRLTGHHGDISAMVFGTGRDPLLLCSASADYVIVWDIRRCYRRTREGVVASGTVIGTLLGKVVHLSFCPCDERVAACSGAKVYILNSNIEEVLSVLAGHLGPLTAAEFCPWNKDILVSISEDRTFKVWGLKMEQILYQSAVLSASPLLSVLFLEKSRQLVTGAADGQVWSFTLPEDHRCHLVTKLDLHKVQQRHQRHLDTVAPQTGGVLGITPDPVETAKPVLRICAYDRRLPDIDHGQQSWVWMGSSDGLYLVDLGTSELHMTLLFRDHPNLSITMAGSWAMSQGLDNSMIFVVTSLFEALVSVLEVRLLGSGSVDNLCQHLEGLSVMPSAPLIPESPLNAELKKKGPKPPTKTGKRGVKEQPLVFHTQVKSSGYTQSPRMTMFSPKTNVQKKTPGPTKTKRKIGCLVSDYPGDTAAPSVPHTNLSTVKTPTPVCCAQYSGDGKQILCGLGDRSVLLYKSSLTGTPAVYTGHDKAVSSVAWSHSRQWWLSASEDRTLRIWPTGSPEPAVTMGGDEKFSKTIRGAQFYYLDKFLLLASGPSLHLYLYHLDNTQDDIKRYQQRSAIKLTRCLETKSGTDITAVSVINDFYSYIVLVSGADRSIQVLDMNTGTVASQLPDAHSRAVHHITQNKGSMFSSQTPDSYNLFLTSAVTDGVKLWDLRTLRCVRRYENHLNRCHPCTAAFSPCGRFIASGSEDNCAYVYDIRSSSYLHKLQRHSDTILNVTFNPATPELLTGTLDGRLSLFRPGNAAISVALS</sequence>
<evidence type="ECO:0000313" key="3">
    <source>
        <dbReference type="Proteomes" id="UP001652741"/>
    </source>
</evidence>
<dbReference type="PaxDb" id="8030-ENSSSAP00000093061"/>
<dbReference type="PROSITE" id="PS50082">
    <property type="entry name" value="WD_REPEATS_2"/>
    <property type="match status" value="3"/>
</dbReference>
<dbReference type="PANTHER" id="PTHR44525">
    <property type="entry name" value="WD REPEAT-CONTAINING PROTEIN 27"/>
    <property type="match status" value="1"/>
</dbReference>
<feature type="repeat" description="WD" evidence="1">
    <location>
        <begin position="155"/>
        <end position="197"/>
    </location>
</feature>
<evidence type="ECO:0000256" key="1">
    <source>
        <dbReference type="PROSITE-ProRule" id="PRU00221"/>
    </source>
</evidence>
<feature type="region of interest" description="Disordered" evidence="2">
    <location>
        <begin position="437"/>
        <end position="463"/>
    </location>
</feature>
<accession>A0A1S3Q6D0</accession>
<dbReference type="SUPFAM" id="SSF50998">
    <property type="entry name" value="Quinoprotein alcohol dehydrogenase-like"/>
    <property type="match status" value="1"/>
</dbReference>
<gene>
    <name evidence="4" type="primary">wdr27</name>
</gene>
<evidence type="ECO:0000256" key="2">
    <source>
        <dbReference type="SAM" id="MobiDB-lite"/>
    </source>
</evidence>
<dbReference type="InterPro" id="IPR036322">
    <property type="entry name" value="WD40_repeat_dom_sf"/>
</dbReference>
<dbReference type="InterPro" id="IPR011047">
    <property type="entry name" value="Quinoprotein_ADH-like_sf"/>
</dbReference>
<feature type="repeat" description="WD" evidence="1">
    <location>
        <begin position="529"/>
        <end position="570"/>
    </location>
</feature>
<keyword evidence="3" id="KW-1185">Reference proteome</keyword>
<dbReference type="Pfam" id="PF00400">
    <property type="entry name" value="WD40"/>
    <property type="match status" value="4"/>
</dbReference>
<proteinExistence type="predicted"/>
<dbReference type="SMART" id="SM00320">
    <property type="entry name" value="WD40"/>
    <property type="match status" value="10"/>
</dbReference>
<reference evidence="4" key="1">
    <citation type="submission" date="2025-08" db="UniProtKB">
        <authorList>
            <consortium name="RefSeq"/>
        </authorList>
    </citation>
    <scope>IDENTIFICATION</scope>
</reference>
<protein>
    <submittedName>
        <fullName evidence="4">WD repeat-containing protein 27</fullName>
    </submittedName>
</protein>
<feature type="region of interest" description="Disordered" evidence="2">
    <location>
        <begin position="398"/>
        <end position="419"/>
    </location>
</feature>
<dbReference type="PROSITE" id="PS50294">
    <property type="entry name" value="WD_REPEATS_REGION"/>
    <property type="match status" value="1"/>
</dbReference>
<dbReference type="RefSeq" id="XP_014035530.2">
    <property type="nucleotide sequence ID" value="XM_014180055.2"/>
</dbReference>
<dbReference type="CTD" id="253769"/>
<dbReference type="PANTHER" id="PTHR44525:SF1">
    <property type="entry name" value="WD REPEAT-CONTAINING PROTEIN 27"/>
    <property type="match status" value="1"/>
</dbReference>
<dbReference type="STRING" id="8030.ENSSSAP00000093061"/>
<keyword evidence="1" id="KW-0853">WD repeat</keyword>
<dbReference type="AlphaFoldDB" id="A0A1S3Q6D0"/>
<feature type="compositionally biased region" description="Polar residues" evidence="2">
    <location>
        <begin position="437"/>
        <end position="451"/>
    </location>
</feature>